<evidence type="ECO:0000313" key="13">
    <source>
        <dbReference type="EMBL" id="KAH8992414.1"/>
    </source>
</evidence>
<evidence type="ECO:0000313" key="14">
    <source>
        <dbReference type="Proteomes" id="UP001201163"/>
    </source>
</evidence>
<dbReference type="InterPro" id="IPR036028">
    <property type="entry name" value="SH3-like_dom_sf"/>
</dbReference>
<keyword evidence="4" id="KW-1003">Cell membrane</keyword>
<evidence type="ECO:0000256" key="9">
    <source>
        <dbReference type="PROSITE-ProRule" id="PRU00192"/>
    </source>
</evidence>
<keyword evidence="5 11" id="KW-0812">Transmembrane</keyword>
<dbReference type="GO" id="GO:0007232">
    <property type="term" value="P:osmosensory signaling pathway via Sho1 osmosensor"/>
    <property type="evidence" value="ECO:0007669"/>
    <property type="project" value="UniProtKB-ARBA"/>
</dbReference>
<dbReference type="InterPro" id="IPR001452">
    <property type="entry name" value="SH3_domain"/>
</dbReference>
<evidence type="ECO:0000256" key="6">
    <source>
        <dbReference type="ARBA" id="ARBA00022989"/>
    </source>
</evidence>
<comment type="subcellular location">
    <subcellularLocation>
        <location evidence="1">Cell membrane</location>
        <topology evidence="1">Multi-pass membrane protein</topology>
    </subcellularLocation>
</comment>
<sequence length="332" mass="34985">MPPRGSNERLDFTPILTHYLFLFTSVFAVLAWFIAFIAQIVATADFGHNAVGTLWFAIWLQLFLILGVVYTLASDSIAMHRLQIITFGSVSIVFAIIGVDRTIFTHSASLDAVAAGWLILAMVDILWVLYFTSEEDSLSLYLFNSLGTGGLSPPSRRRRTRTASVHNSASYGGGGGYSAAGIGSAGYDTKLNNSFAPGIGSNPLDNAPPQSQRSANSAVGPVSPGPAHSALGADTSAPQGINSPLMSTPGNAGIGAGGGPPLPADTSIGSDSAYPYKAKALYAYTASTDDPNEISFSKGEIMDIIDKNGKWWQARKEDGTLGIAPSNYLQII</sequence>
<keyword evidence="14" id="KW-1185">Reference proteome</keyword>
<evidence type="ECO:0000256" key="11">
    <source>
        <dbReference type="SAM" id="Phobius"/>
    </source>
</evidence>
<keyword evidence="6 11" id="KW-1133">Transmembrane helix</keyword>
<evidence type="ECO:0000256" key="3">
    <source>
        <dbReference type="ARBA" id="ARBA00022443"/>
    </source>
</evidence>
<dbReference type="PRINTS" id="PR00452">
    <property type="entry name" value="SH3DOMAIN"/>
</dbReference>
<dbReference type="PROSITE" id="PS50002">
    <property type="entry name" value="SH3"/>
    <property type="match status" value="1"/>
</dbReference>
<gene>
    <name evidence="13" type="ORF">EDB92DRAFT_1945209</name>
</gene>
<dbReference type="PANTHER" id="PTHR15735">
    <property type="entry name" value="FCH AND DOUBLE SH3 DOMAINS PROTEIN"/>
    <property type="match status" value="1"/>
</dbReference>
<dbReference type="AlphaFoldDB" id="A0AAD4LGE7"/>
<dbReference type="Pfam" id="PF00018">
    <property type="entry name" value="SH3_1"/>
    <property type="match status" value="1"/>
</dbReference>
<evidence type="ECO:0000256" key="4">
    <source>
        <dbReference type="ARBA" id="ARBA00022475"/>
    </source>
</evidence>
<feature type="compositionally biased region" description="Polar residues" evidence="10">
    <location>
        <begin position="208"/>
        <end position="217"/>
    </location>
</feature>
<dbReference type="Gene3D" id="2.30.30.40">
    <property type="entry name" value="SH3 Domains"/>
    <property type="match status" value="1"/>
</dbReference>
<evidence type="ECO:0000256" key="7">
    <source>
        <dbReference type="ARBA" id="ARBA00023016"/>
    </source>
</evidence>
<dbReference type="InterPro" id="IPR035522">
    <property type="entry name" value="Sho1_SH3"/>
</dbReference>
<dbReference type="Proteomes" id="UP001201163">
    <property type="component" value="Unassembled WGS sequence"/>
</dbReference>
<feature type="transmembrane region" description="Helical" evidence="11">
    <location>
        <begin position="110"/>
        <end position="131"/>
    </location>
</feature>
<dbReference type="FunFam" id="2.30.30.40:FF:000213">
    <property type="entry name" value="High osmolarity signaling protein SHO1"/>
    <property type="match status" value="1"/>
</dbReference>
<comment type="caution">
    <text evidence="13">The sequence shown here is derived from an EMBL/GenBank/DDBJ whole genome shotgun (WGS) entry which is preliminary data.</text>
</comment>
<dbReference type="GO" id="GO:0030833">
    <property type="term" value="P:regulation of actin filament polymerization"/>
    <property type="evidence" value="ECO:0007669"/>
    <property type="project" value="TreeGrafter"/>
</dbReference>
<keyword evidence="3 9" id="KW-0728">SH3 domain</keyword>
<dbReference type="SUPFAM" id="SSF50044">
    <property type="entry name" value="SH3-domain"/>
    <property type="match status" value="1"/>
</dbReference>
<dbReference type="GO" id="GO:0000147">
    <property type="term" value="P:actin cortical patch assembly"/>
    <property type="evidence" value="ECO:0007669"/>
    <property type="project" value="TreeGrafter"/>
</dbReference>
<evidence type="ECO:0000256" key="1">
    <source>
        <dbReference type="ARBA" id="ARBA00004651"/>
    </source>
</evidence>
<dbReference type="GO" id="GO:0005634">
    <property type="term" value="C:nucleus"/>
    <property type="evidence" value="ECO:0007669"/>
    <property type="project" value="TreeGrafter"/>
</dbReference>
<evidence type="ECO:0000256" key="8">
    <source>
        <dbReference type="ARBA" id="ARBA00023136"/>
    </source>
</evidence>
<keyword evidence="8 11" id="KW-0472">Membrane</keyword>
<feature type="transmembrane region" description="Helical" evidence="11">
    <location>
        <begin position="84"/>
        <end position="104"/>
    </location>
</feature>
<proteinExistence type="inferred from homology"/>
<protein>
    <recommendedName>
        <fullName evidence="12">SH3 domain-containing protein</fullName>
    </recommendedName>
</protein>
<feature type="domain" description="SH3" evidence="12">
    <location>
        <begin position="273"/>
        <end position="332"/>
    </location>
</feature>
<feature type="compositionally biased region" description="Polar residues" evidence="10">
    <location>
        <begin position="236"/>
        <end position="248"/>
    </location>
</feature>
<comment type="similarity">
    <text evidence="2">Belongs to the SHO1 family.</text>
</comment>
<reference evidence="13" key="1">
    <citation type="submission" date="2022-01" db="EMBL/GenBank/DDBJ databases">
        <title>Comparative genomics reveals a dynamic genome evolution in the ectomycorrhizal milk-cap (Lactarius) mushrooms.</title>
        <authorList>
            <consortium name="DOE Joint Genome Institute"/>
            <person name="Lebreton A."/>
            <person name="Tang N."/>
            <person name="Kuo A."/>
            <person name="LaButti K."/>
            <person name="Drula E."/>
            <person name="Barry K."/>
            <person name="Clum A."/>
            <person name="Lipzen A."/>
            <person name="Mousain D."/>
            <person name="Ng V."/>
            <person name="Wang R."/>
            <person name="Wang X."/>
            <person name="Dai Y."/>
            <person name="Henrissat B."/>
            <person name="Grigoriev I.V."/>
            <person name="Guerin-Laguette A."/>
            <person name="Yu F."/>
            <person name="Martin F.M."/>
        </authorList>
    </citation>
    <scope>NUCLEOTIDE SEQUENCE</scope>
    <source>
        <strain evidence="13">QP</strain>
    </source>
</reference>
<feature type="region of interest" description="Disordered" evidence="10">
    <location>
        <begin position="198"/>
        <end position="266"/>
    </location>
</feature>
<dbReference type="CDD" id="cd11855">
    <property type="entry name" value="SH3_Sho1p"/>
    <property type="match status" value="1"/>
</dbReference>
<dbReference type="SMART" id="SM00326">
    <property type="entry name" value="SH3"/>
    <property type="match status" value="1"/>
</dbReference>
<evidence type="ECO:0000256" key="5">
    <source>
        <dbReference type="ARBA" id="ARBA00022692"/>
    </source>
</evidence>
<feature type="transmembrane region" description="Helical" evidence="11">
    <location>
        <begin position="54"/>
        <end position="72"/>
    </location>
</feature>
<evidence type="ECO:0000259" key="12">
    <source>
        <dbReference type="PROSITE" id="PS50002"/>
    </source>
</evidence>
<name>A0AAD4LGE7_9AGAM</name>
<organism evidence="13 14">
    <name type="scientific">Lactarius akahatsu</name>
    <dbReference type="NCBI Taxonomy" id="416441"/>
    <lineage>
        <taxon>Eukaryota</taxon>
        <taxon>Fungi</taxon>
        <taxon>Dikarya</taxon>
        <taxon>Basidiomycota</taxon>
        <taxon>Agaricomycotina</taxon>
        <taxon>Agaricomycetes</taxon>
        <taxon>Russulales</taxon>
        <taxon>Russulaceae</taxon>
        <taxon>Lactarius</taxon>
    </lineage>
</organism>
<dbReference type="PANTHER" id="PTHR15735:SF19">
    <property type="entry name" value="ACTIN CYTOSKELETON-REGULATORY COMPLEX PROTEIN SLA1"/>
    <property type="match status" value="1"/>
</dbReference>
<feature type="transmembrane region" description="Helical" evidence="11">
    <location>
        <begin position="20"/>
        <end position="42"/>
    </location>
</feature>
<evidence type="ECO:0000256" key="10">
    <source>
        <dbReference type="SAM" id="MobiDB-lite"/>
    </source>
</evidence>
<accession>A0AAD4LGE7</accession>
<evidence type="ECO:0000256" key="2">
    <source>
        <dbReference type="ARBA" id="ARBA00009739"/>
    </source>
</evidence>
<dbReference type="GO" id="GO:0005886">
    <property type="term" value="C:plasma membrane"/>
    <property type="evidence" value="ECO:0007669"/>
    <property type="project" value="UniProtKB-SubCell"/>
</dbReference>
<dbReference type="EMBL" id="JAKELL010000022">
    <property type="protein sequence ID" value="KAH8992414.1"/>
    <property type="molecule type" value="Genomic_DNA"/>
</dbReference>
<keyword evidence="7" id="KW-0346">Stress response</keyword>